<evidence type="ECO:0008006" key="4">
    <source>
        <dbReference type="Google" id="ProtNLM"/>
    </source>
</evidence>
<dbReference type="AlphaFoldDB" id="A0A068RUU6"/>
<dbReference type="EMBL" id="CBTN010000020">
    <property type="protein sequence ID" value="CDH53938.1"/>
    <property type="molecule type" value="Genomic_DNA"/>
</dbReference>
<evidence type="ECO:0000313" key="3">
    <source>
        <dbReference type="Proteomes" id="UP000027586"/>
    </source>
</evidence>
<accession>A0A068RUU6</accession>
<dbReference type="STRING" id="1263082.A0A068RUU6"/>
<sequence length="76" mass="8357">MGNDQPYAYPPPQGYQQQYPPPQGAPAQFYQPQPPPNTVYVQQQDQNRGGDHNCCMACLIGCLACCALESLCDMCC</sequence>
<name>A0A068RUU6_9FUNG</name>
<protein>
    <recommendedName>
        <fullName evidence="4">Cysteine-rich transmembrane CYSTM domain-containing protein</fullName>
    </recommendedName>
</protein>
<organism evidence="2 3">
    <name type="scientific">Lichtheimia corymbifera JMRC:FSU:9682</name>
    <dbReference type="NCBI Taxonomy" id="1263082"/>
    <lineage>
        <taxon>Eukaryota</taxon>
        <taxon>Fungi</taxon>
        <taxon>Fungi incertae sedis</taxon>
        <taxon>Mucoromycota</taxon>
        <taxon>Mucoromycotina</taxon>
        <taxon>Mucoromycetes</taxon>
        <taxon>Mucorales</taxon>
        <taxon>Lichtheimiaceae</taxon>
        <taxon>Lichtheimia</taxon>
    </lineage>
</organism>
<proteinExistence type="predicted"/>
<feature type="compositionally biased region" description="Pro residues" evidence="1">
    <location>
        <begin position="8"/>
        <end position="24"/>
    </location>
</feature>
<gene>
    <name evidence="2" type="ORF">LCOR_05239.1</name>
</gene>
<dbReference type="Proteomes" id="UP000027586">
    <property type="component" value="Unassembled WGS sequence"/>
</dbReference>
<evidence type="ECO:0000313" key="2">
    <source>
        <dbReference type="EMBL" id="CDH53938.1"/>
    </source>
</evidence>
<evidence type="ECO:0000256" key="1">
    <source>
        <dbReference type="SAM" id="MobiDB-lite"/>
    </source>
</evidence>
<comment type="caution">
    <text evidence="2">The sequence shown here is derived from an EMBL/GenBank/DDBJ whole genome shotgun (WGS) entry which is preliminary data.</text>
</comment>
<feature type="region of interest" description="Disordered" evidence="1">
    <location>
        <begin position="1"/>
        <end position="48"/>
    </location>
</feature>
<dbReference type="VEuPathDB" id="FungiDB:LCOR_05239.1"/>
<keyword evidence="3" id="KW-1185">Reference proteome</keyword>
<reference evidence="2" key="1">
    <citation type="submission" date="2013-08" db="EMBL/GenBank/DDBJ databases">
        <title>Gene expansion shapes genome architecture in the human pathogen Lichtheimia corymbifera: an evolutionary genomics analysis in the ancient terrestrial Mucorales (Mucoromycotina).</title>
        <authorList>
            <person name="Schwartze V.U."/>
            <person name="Winter S."/>
            <person name="Shelest E."/>
            <person name="Marcet-Houben M."/>
            <person name="Horn F."/>
            <person name="Wehner S."/>
            <person name="Hoffmann K."/>
            <person name="Riege K."/>
            <person name="Sammeth M."/>
            <person name="Nowrousian M."/>
            <person name="Valiante V."/>
            <person name="Linde J."/>
            <person name="Jacobsen I.D."/>
            <person name="Marz M."/>
            <person name="Brakhage A.A."/>
            <person name="Gabaldon T."/>
            <person name="Bocker S."/>
            <person name="Voigt K."/>
        </authorList>
    </citation>
    <scope>NUCLEOTIDE SEQUENCE [LARGE SCALE GENOMIC DNA]</scope>
    <source>
        <strain evidence="2">FSU 9682</strain>
    </source>
</reference>